<dbReference type="EMBL" id="MT144982">
    <property type="protein sequence ID" value="QJI02203.1"/>
    <property type="molecule type" value="Genomic_DNA"/>
</dbReference>
<gene>
    <name evidence="2" type="ORF">MM415A02065_0009</name>
    <name evidence="3" type="ORF">MM415B02432_0007</name>
    <name evidence="1" type="ORF">TM448A02110_0009</name>
    <name evidence="4" type="ORF">TM448B02998_0009</name>
</gene>
<dbReference type="EMBL" id="MT144261">
    <property type="protein sequence ID" value="QJA51418.1"/>
    <property type="molecule type" value="Genomic_DNA"/>
</dbReference>
<evidence type="ECO:0000313" key="4">
    <source>
        <dbReference type="EMBL" id="QJI02203.1"/>
    </source>
</evidence>
<evidence type="ECO:0000313" key="2">
    <source>
        <dbReference type="EMBL" id="QJA74273.1"/>
    </source>
</evidence>
<name>A0A6H1ZV79_9ZZZZ</name>
<accession>A0A6H1ZV79</accession>
<protein>
    <recommendedName>
        <fullName evidence="5">Head-tail joining protein</fullName>
    </recommendedName>
</protein>
<proteinExistence type="predicted"/>
<dbReference type="EMBL" id="MT142894">
    <property type="protein sequence ID" value="QJA90151.1"/>
    <property type="molecule type" value="Genomic_DNA"/>
</dbReference>
<sequence length="107" mass="12068">MAIEDFYCDTVTPLTLADTTDAMGGSTRVWNTGTTFKGRLQSIYGDIAVSVEKEKAITTDRLYCAPEVTLTIYQRVRVSGIDYEIVRISKKRDKTSVRHKEIDLSEL</sequence>
<organism evidence="1">
    <name type="scientific">viral metagenome</name>
    <dbReference type="NCBI Taxonomy" id="1070528"/>
    <lineage>
        <taxon>unclassified sequences</taxon>
        <taxon>metagenomes</taxon>
        <taxon>organismal metagenomes</taxon>
    </lineage>
</organism>
<reference evidence="1" key="1">
    <citation type="submission" date="2020-03" db="EMBL/GenBank/DDBJ databases">
        <title>The deep terrestrial virosphere.</title>
        <authorList>
            <person name="Holmfeldt K."/>
            <person name="Nilsson E."/>
            <person name="Simone D."/>
            <person name="Lopez-Fernandez M."/>
            <person name="Wu X."/>
            <person name="de Brujin I."/>
            <person name="Lundin D."/>
            <person name="Andersson A."/>
            <person name="Bertilsson S."/>
            <person name="Dopson M."/>
        </authorList>
    </citation>
    <scope>NUCLEOTIDE SEQUENCE</scope>
    <source>
        <strain evidence="2">MM415A02065</strain>
        <strain evidence="3">MM415B02432</strain>
        <strain evidence="1">TM448A02110</strain>
        <strain evidence="4">TM448B02998</strain>
    </source>
</reference>
<evidence type="ECO:0000313" key="1">
    <source>
        <dbReference type="EMBL" id="QJA51418.1"/>
    </source>
</evidence>
<dbReference type="AlphaFoldDB" id="A0A6H1ZV79"/>
<dbReference type="EMBL" id="MT142086">
    <property type="protein sequence ID" value="QJA74273.1"/>
    <property type="molecule type" value="Genomic_DNA"/>
</dbReference>
<evidence type="ECO:0000313" key="3">
    <source>
        <dbReference type="EMBL" id="QJA90151.1"/>
    </source>
</evidence>
<evidence type="ECO:0008006" key="5">
    <source>
        <dbReference type="Google" id="ProtNLM"/>
    </source>
</evidence>